<name>F8Q565_SERL3</name>
<reference evidence="2" key="1">
    <citation type="journal article" date="2011" name="Science">
        <title>The plant cell wall-decomposing machinery underlies the functional diversity of forest fungi.</title>
        <authorList>
            <person name="Eastwood D.C."/>
            <person name="Floudas D."/>
            <person name="Binder M."/>
            <person name="Majcherczyk A."/>
            <person name="Schneider P."/>
            <person name="Aerts A."/>
            <person name="Asiegbu F.O."/>
            <person name="Baker S.E."/>
            <person name="Barry K."/>
            <person name="Bendiksby M."/>
            <person name="Blumentritt M."/>
            <person name="Coutinho P.M."/>
            <person name="Cullen D."/>
            <person name="de Vries R.P."/>
            <person name="Gathman A."/>
            <person name="Goodell B."/>
            <person name="Henrissat B."/>
            <person name="Ihrmark K."/>
            <person name="Kauserud H."/>
            <person name="Kohler A."/>
            <person name="LaButti K."/>
            <person name="Lapidus A."/>
            <person name="Lavin J.L."/>
            <person name="Lee Y.-H."/>
            <person name="Lindquist E."/>
            <person name="Lilly W."/>
            <person name="Lucas S."/>
            <person name="Morin E."/>
            <person name="Murat C."/>
            <person name="Oguiza J.A."/>
            <person name="Park J."/>
            <person name="Pisabarro A.G."/>
            <person name="Riley R."/>
            <person name="Rosling A."/>
            <person name="Salamov A."/>
            <person name="Schmidt O."/>
            <person name="Schmutz J."/>
            <person name="Skrede I."/>
            <person name="Stenlid J."/>
            <person name="Wiebenga A."/>
            <person name="Xie X."/>
            <person name="Kuees U."/>
            <person name="Hibbett D.S."/>
            <person name="Hoffmeister D."/>
            <person name="Hoegberg N."/>
            <person name="Martin F."/>
            <person name="Grigoriev I.V."/>
            <person name="Watkinson S.C."/>
        </authorList>
    </citation>
    <scope>NUCLEOTIDE SEQUENCE [LARGE SCALE GENOMIC DNA]</scope>
    <source>
        <strain evidence="2">strain S7.3</strain>
    </source>
</reference>
<keyword evidence="2" id="KW-1185">Reference proteome</keyword>
<dbReference type="OMA" id="TCYKYWK"/>
<evidence type="ECO:0000313" key="1">
    <source>
        <dbReference type="EMBL" id="EGN96692.1"/>
    </source>
</evidence>
<organism evidence="2">
    <name type="scientific">Serpula lacrymans var. lacrymans (strain S7.3)</name>
    <name type="common">Dry rot fungus</name>
    <dbReference type="NCBI Taxonomy" id="936435"/>
    <lineage>
        <taxon>Eukaryota</taxon>
        <taxon>Fungi</taxon>
        <taxon>Dikarya</taxon>
        <taxon>Basidiomycota</taxon>
        <taxon>Agaricomycotina</taxon>
        <taxon>Agaricomycetes</taxon>
        <taxon>Agaricomycetidae</taxon>
        <taxon>Boletales</taxon>
        <taxon>Coniophorineae</taxon>
        <taxon>Serpulaceae</taxon>
        <taxon>Serpula</taxon>
    </lineage>
</organism>
<gene>
    <name evidence="1" type="ORF">SERLA73DRAFT_124505</name>
</gene>
<evidence type="ECO:0000313" key="2">
    <source>
        <dbReference type="Proteomes" id="UP000008063"/>
    </source>
</evidence>
<accession>F8Q565</accession>
<protein>
    <recommendedName>
        <fullName evidence="3">Helitron helicase-like domain-containing protein</fullName>
    </recommendedName>
</protein>
<dbReference type="OrthoDB" id="3267861at2759"/>
<dbReference type="EMBL" id="GL945483">
    <property type="protein sequence ID" value="EGN96692.1"/>
    <property type="molecule type" value="Genomic_DNA"/>
</dbReference>
<dbReference type="HOGENOM" id="CLU_034012_1_0_1"/>
<dbReference type="AlphaFoldDB" id="F8Q565"/>
<proteinExistence type="predicted"/>
<evidence type="ECO:0008006" key="3">
    <source>
        <dbReference type="Google" id="ProtNLM"/>
    </source>
</evidence>
<dbReference type="Proteomes" id="UP000008063">
    <property type="component" value="Unassembled WGS sequence"/>
</dbReference>
<dbReference type="InParanoid" id="F8Q565"/>
<sequence>MIKSFLDIVVRWKRGPGLFGHCIEHDGMVEAQGRGTLHCHMLLWMKGNLNPQVLRDRMTAHDEFKQSMFQWLENLVFCHLPGDTHLAVDTDTVPLRKPRCDPHKPDPRLTMSPICAKMSDDDFTSAFQDTVRQLTIDCNWHEHTDTCWKHLKPGQPKEDQNCCMRMNGSTQAMTDLDPETQSILLKRLHPWINNFNDLILFLFCCNMDIKFIGSGKAAKVLVYYVTDYITKSQLPTHVGLAAVLYAIWQNNVKFEGLVGSSLAVNRSLFTKTINTIMARQEVSHPQVMSYLVGGGDYYCSHSFRSLIWQNFDRWITTSPNIVGTHTDNTPVDTEIDVNIDPNQTVPPANDHLQAEESGADLGDLQEENLDVSDPLDELNLTFGDGEATMSNDMFI</sequence>